<dbReference type="KEGG" id="erz:ER308_18920"/>
<keyword evidence="2" id="KW-1185">Reference proteome</keyword>
<evidence type="ECO:0000313" key="2">
    <source>
        <dbReference type="Proteomes" id="UP000291469"/>
    </source>
</evidence>
<dbReference type="InterPro" id="IPR011051">
    <property type="entry name" value="RmlC_Cupin_sf"/>
</dbReference>
<dbReference type="InterPro" id="IPR014710">
    <property type="entry name" value="RmlC-like_jellyroll"/>
</dbReference>
<dbReference type="AlphaFoldDB" id="A0A411YJR2"/>
<dbReference type="SUPFAM" id="SSF51182">
    <property type="entry name" value="RmlC-like cupins"/>
    <property type="match status" value="1"/>
</dbReference>
<evidence type="ECO:0000313" key="1">
    <source>
        <dbReference type="EMBL" id="QBI21436.1"/>
    </source>
</evidence>
<dbReference type="EMBL" id="CP036402">
    <property type="protein sequence ID" value="QBI21436.1"/>
    <property type="molecule type" value="Genomic_DNA"/>
</dbReference>
<name>A0A411YJR2_9ACTN</name>
<reference evidence="1 2" key="1">
    <citation type="submission" date="2019-01" db="EMBL/GenBank/DDBJ databases">
        <title>Egibacter rhizosphaerae EGI 80759T.</title>
        <authorList>
            <person name="Chen D.-D."/>
            <person name="Tian Y."/>
            <person name="Jiao J.-Y."/>
            <person name="Zhang X.-T."/>
            <person name="Zhang Y.-G."/>
            <person name="Zhang Y."/>
            <person name="Xiao M."/>
            <person name="Shu W.-S."/>
            <person name="Li W.-J."/>
        </authorList>
    </citation>
    <scope>NUCLEOTIDE SEQUENCE [LARGE SCALE GENOMIC DNA]</scope>
    <source>
        <strain evidence="1 2">EGI 80759</strain>
    </source>
</reference>
<sequence>MASTRRLSLFHDRIAATARAFPPARRVLYVAEGGLELDLPDRPGSVLDQGEAHHDTRPFSAAAHEGSALVLRWELGAPGQPPLEGEVLGADIEVGDDGDHLVRCDRVDFPPGGVAYLHTHQGPGIRCLLQGSLRVEVDGGVATHDPLDAWFEAGPDPVYAAASADEPTAFARVMVLPRTLLGQPSIRYVREEDRDKPKPQRYTMLVDEPMAL</sequence>
<evidence type="ECO:0008006" key="3">
    <source>
        <dbReference type="Google" id="ProtNLM"/>
    </source>
</evidence>
<organism evidence="1 2">
    <name type="scientific">Egibacter rhizosphaerae</name>
    <dbReference type="NCBI Taxonomy" id="1670831"/>
    <lineage>
        <taxon>Bacteria</taxon>
        <taxon>Bacillati</taxon>
        <taxon>Actinomycetota</taxon>
        <taxon>Nitriliruptoria</taxon>
        <taxon>Egibacterales</taxon>
        <taxon>Egibacteraceae</taxon>
        <taxon>Egibacter</taxon>
    </lineage>
</organism>
<proteinExistence type="predicted"/>
<dbReference type="Proteomes" id="UP000291469">
    <property type="component" value="Chromosome"/>
</dbReference>
<protein>
    <recommendedName>
        <fullName evidence="3">Cupin domain-containing protein</fullName>
    </recommendedName>
</protein>
<accession>A0A411YJR2</accession>
<dbReference type="RefSeq" id="WP_131156428.1">
    <property type="nucleotide sequence ID" value="NZ_CP036402.1"/>
</dbReference>
<dbReference type="OrthoDB" id="8678668at2"/>
<dbReference type="Gene3D" id="2.60.120.10">
    <property type="entry name" value="Jelly Rolls"/>
    <property type="match status" value="1"/>
</dbReference>
<gene>
    <name evidence="1" type="ORF">ER308_18920</name>
</gene>